<dbReference type="EMBL" id="JOJR01000678">
    <property type="protein sequence ID" value="RCN35311.1"/>
    <property type="molecule type" value="Genomic_DNA"/>
</dbReference>
<name>A0A368FSV8_ANCCA</name>
<dbReference type="OrthoDB" id="5854524at2759"/>
<protein>
    <recommendedName>
        <fullName evidence="3">Peptidase A2 domain-containing protein</fullName>
    </recommendedName>
</protein>
<sequence>MTSEGNIWNFSTGEYEKVLFFFDSGAYKSVIEESLANRFGLPRETTKICTMSGMGGHIESFKSHIVNMRISTAFSRNENSNKTRGHQQLPECKPHLGRYHLLKESNICLANSKLRGE</sequence>
<organism evidence="1 2">
    <name type="scientific">Ancylostoma caninum</name>
    <name type="common">Dog hookworm</name>
    <dbReference type="NCBI Taxonomy" id="29170"/>
    <lineage>
        <taxon>Eukaryota</taxon>
        <taxon>Metazoa</taxon>
        <taxon>Ecdysozoa</taxon>
        <taxon>Nematoda</taxon>
        <taxon>Chromadorea</taxon>
        <taxon>Rhabditida</taxon>
        <taxon>Rhabditina</taxon>
        <taxon>Rhabditomorpha</taxon>
        <taxon>Strongyloidea</taxon>
        <taxon>Ancylostomatidae</taxon>
        <taxon>Ancylostomatinae</taxon>
        <taxon>Ancylostoma</taxon>
    </lineage>
</organism>
<accession>A0A368FSV8</accession>
<reference evidence="1 2" key="1">
    <citation type="submission" date="2014-10" db="EMBL/GenBank/DDBJ databases">
        <title>Draft genome of the hookworm Ancylostoma caninum.</title>
        <authorList>
            <person name="Mitreva M."/>
        </authorList>
    </citation>
    <scope>NUCLEOTIDE SEQUENCE [LARGE SCALE GENOMIC DNA]</scope>
    <source>
        <strain evidence="1 2">Baltimore</strain>
    </source>
</reference>
<dbReference type="Pfam" id="PF13975">
    <property type="entry name" value="gag-asp_proteas"/>
    <property type="match status" value="1"/>
</dbReference>
<gene>
    <name evidence="1" type="ORF">ANCCAN_18829</name>
</gene>
<evidence type="ECO:0008006" key="3">
    <source>
        <dbReference type="Google" id="ProtNLM"/>
    </source>
</evidence>
<dbReference type="Proteomes" id="UP000252519">
    <property type="component" value="Unassembled WGS sequence"/>
</dbReference>
<evidence type="ECO:0000313" key="2">
    <source>
        <dbReference type="Proteomes" id="UP000252519"/>
    </source>
</evidence>
<evidence type="ECO:0000313" key="1">
    <source>
        <dbReference type="EMBL" id="RCN35311.1"/>
    </source>
</evidence>
<comment type="caution">
    <text evidence="1">The sequence shown here is derived from an EMBL/GenBank/DDBJ whole genome shotgun (WGS) entry which is preliminary data.</text>
</comment>
<dbReference type="Gene3D" id="2.40.70.10">
    <property type="entry name" value="Acid Proteases"/>
    <property type="match status" value="1"/>
</dbReference>
<dbReference type="AlphaFoldDB" id="A0A368FSV8"/>
<keyword evidence="2" id="KW-1185">Reference proteome</keyword>
<dbReference type="InterPro" id="IPR021109">
    <property type="entry name" value="Peptidase_aspartic_dom_sf"/>
</dbReference>
<proteinExistence type="predicted"/>
<dbReference type="SUPFAM" id="SSF50630">
    <property type="entry name" value="Acid proteases"/>
    <property type="match status" value="1"/>
</dbReference>
<dbReference type="STRING" id="29170.A0A368FSV8"/>